<feature type="domain" description="ABC transporter" evidence="11">
    <location>
        <begin position="741"/>
        <end position="999"/>
    </location>
</feature>
<dbReference type="GO" id="GO:0005886">
    <property type="term" value="C:plasma membrane"/>
    <property type="evidence" value="ECO:0007669"/>
    <property type="project" value="UniProtKB-SubCell"/>
</dbReference>
<dbReference type="InterPro" id="IPR011527">
    <property type="entry name" value="ABC1_TM_dom"/>
</dbReference>
<dbReference type="EMBL" id="JAPDRN010000045">
    <property type="protein sequence ID" value="KAJ9633564.1"/>
    <property type="molecule type" value="Genomic_DNA"/>
</dbReference>
<comment type="subcellular location">
    <subcellularLocation>
        <location evidence="1">Cell membrane</location>
        <topology evidence="1">Multi-pass membrane protein</topology>
    </subcellularLocation>
</comment>
<evidence type="ECO:0000256" key="1">
    <source>
        <dbReference type="ARBA" id="ARBA00004651"/>
    </source>
</evidence>
<feature type="transmembrane region" description="Helical" evidence="10">
    <location>
        <begin position="637"/>
        <end position="664"/>
    </location>
</feature>
<dbReference type="InterPro" id="IPR039421">
    <property type="entry name" value="Type_1_exporter"/>
</dbReference>
<protein>
    <submittedName>
        <fullName evidence="13">ATP-dependent permease</fullName>
    </submittedName>
</protein>
<dbReference type="Pfam" id="PF00005">
    <property type="entry name" value="ABC_tran"/>
    <property type="match status" value="2"/>
</dbReference>
<dbReference type="InterPro" id="IPR003439">
    <property type="entry name" value="ABC_transporter-like_ATP-bd"/>
</dbReference>
<accession>A0AA38Y2T8</accession>
<reference evidence="13" key="1">
    <citation type="submission" date="2022-10" db="EMBL/GenBank/DDBJ databases">
        <title>Culturing micro-colonial fungi from biological soil crusts in the Mojave desert and describing Neophaeococcomyces mojavensis, and introducing the new genera and species Taxawa tesnikishii.</title>
        <authorList>
            <person name="Kurbessoian T."/>
            <person name="Stajich J.E."/>
        </authorList>
    </citation>
    <scope>NUCLEOTIDE SEQUENCE</scope>
    <source>
        <strain evidence="13">TK_35</strain>
    </source>
</reference>
<keyword evidence="4 10" id="KW-0812">Transmembrane</keyword>
<evidence type="ECO:0000256" key="6">
    <source>
        <dbReference type="ARBA" id="ARBA00022840"/>
    </source>
</evidence>
<evidence type="ECO:0000256" key="2">
    <source>
        <dbReference type="ARBA" id="ARBA00022448"/>
    </source>
</evidence>
<evidence type="ECO:0000256" key="8">
    <source>
        <dbReference type="ARBA" id="ARBA00023136"/>
    </source>
</evidence>
<proteinExistence type="predicted"/>
<dbReference type="PANTHER" id="PTHR24221">
    <property type="entry name" value="ATP-BINDING CASSETTE SUB-FAMILY B"/>
    <property type="match status" value="1"/>
</dbReference>
<gene>
    <name evidence="13" type="primary">HST6</name>
    <name evidence="13" type="ORF">H2204_006947</name>
</gene>
<comment type="caution">
    <text evidence="13">The sequence shown here is derived from an EMBL/GenBank/DDBJ whole genome shotgun (WGS) entry which is preliminary data.</text>
</comment>
<dbReference type="SUPFAM" id="SSF90123">
    <property type="entry name" value="ABC transporter transmembrane region"/>
    <property type="match status" value="1"/>
</dbReference>
<evidence type="ECO:0000256" key="9">
    <source>
        <dbReference type="SAM" id="MobiDB-lite"/>
    </source>
</evidence>
<keyword evidence="8 10" id="KW-0472">Membrane</keyword>
<dbReference type="Proteomes" id="UP001172681">
    <property type="component" value="Unassembled WGS sequence"/>
</dbReference>
<evidence type="ECO:0000259" key="11">
    <source>
        <dbReference type="PROSITE" id="PS50893"/>
    </source>
</evidence>
<feature type="transmembrane region" description="Helical" evidence="10">
    <location>
        <begin position="454"/>
        <end position="479"/>
    </location>
</feature>
<keyword evidence="2" id="KW-0813">Transport</keyword>
<evidence type="ECO:0000256" key="10">
    <source>
        <dbReference type="SAM" id="Phobius"/>
    </source>
</evidence>
<dbReference type="AlphaFoldDB" id="A0AA38Y2T8"/>
<dbReference type="PROSITE" id="PS50893">
    <property type="entry name" value="ABC_TRANSPORTER_2"/>
    <property type="match status" value="2"/>
</dbReference>
<dbReference type="PANTHER" id="PTHR24221:SF288">
    <property type="entry name" value="P-LOOP CONTAINING NUCLEOSIDE TRIPHOSPHATE HYDROLASE PROTEIN"/>
    <property type="match status" value="1"/>
</dbReference>
<evidence type="ECO:0000256" key="7">
    <source>
        <dbReference type="ARBA" id="ARBA00022989"/>
    </source>
</evidence>
<evidence type="ECO:0000256" key="5">
    <source>
        <dbReference type="ARBA" id="ARBA00022741"/>
    </source>
</evidence>
<feature type="transmembrane region" description="Helical" evidence="10">
    <location>
        <begin position="676"/>
        <end position="697"/>
    </location>
</feature>
<dbReference type="InterPro" id="IPR017871">
    <property type="entry name" value="ABC_transporter-like_CS"/>
</dbReference>
<evidence type="ECO:0000313" key="13">
    <source>
        <dbReference type="EMBL" id="KAJ9633564.1"/>
    </source>
</evidence>
<keyword evidence="7 10" id="KW-1133">Transmembrane helix</keyword>
<feature type="transmembrane region" description="Helical" evidence="10">
    <location>
        <begin position="416"/>
        <end position="442"/>
    </location>
</feature>
<dbReference type="SMART" id="SM00382">
    <property type="entry name" value="AAA"/>
    <property type="match status" value="2"/>
</dbReference>
<feature type="region of interest" description="Disordered" evidence="9">
    <location>
        <begin position="261"/>
        <end position="289"/>
    </location>
</feature>
<dbReference type="CDD" id="cd18578">
    <property type="entry name" value="ABC_6TM_Pgp_ABCB1_D2_like"/>
    <property type="match status" value="1"/>
</dbReference>
<evidence type="ECO:0000313" key="14">
    <source>
        <dbReference type="Proteomes" id="UP001172681"/>
    </source>
</evidence>
<dbReference type="PROSITE" id="PS00211">
    <property type="entry name" value="ABC_TRANSPORTER_1"/>
    <property type="match status" value="1"/>
</dbReference>
<keyword evidence="5" id="KW-0547">Nucleotide-binding</keyword>
<sequence>MRGVSFAYTSRSTDLVLQGCDISFPAGQTTFLVGKSGCGKSTVGNLLMRFYLARTGTITIDGSDILDLDSTWLRNNITLVQQQSILFNETIFTNVALGSQEPGRVTVSQVDICLRLASLDGMIASLPNGLGTMVGSRGSELSGGQRQRVAIARARLRDTPVLILDEATSALDAPNRNAVMESIRRWRKGRTTIIITHDLAQIREKDLVYMMDAGRIVCRGSLSTIRHAQHTLHADGPGLHTQPYPHRGKVAKVTASILPRGLGPSNLSSRAPASAEADSRHAVRQSGRSGGRISMVLSLRSDPAFQRLKRQSLSRARAMYSAERARELVDKVPGLPSPVADDHKVTDLSSPYGSNGSCNGTLRVVGSAIELQNVARKEDGGTVSETIHDDKSVQDSTQTILQMVWPILDTTHQVKIVIGLAAALIHAGCTPAFSYAIIQLFGTFDIYSGYHTKVLTYSLAIVGVAVIDGIACASMQYLLGSVSQAWVDTLREMAVKRILQQPKGWFDEETNKSSIIVSSLDRHAEGARVLVDHFAPQVLVVSVMMAVALAWSLNTCWKLALVSLAGIPFIYAVVKLLDVISSRWSSRTNSAVEKLLDVFIESFSDIRTVRALTLESFFHQKYSRTLQVAFEIGTRRAIFTGFCYGLSESVITLFTPMIFWYGVYLAKTREWSAMDILTVFSLLLFTTASASAIMAYVPCASSATEYATQLLELSRMPVRSHENAGQLRLDRSKLNRSGVAIQFTNQTFFYPTRSETSALRHLNLIIPRGKCTVIVGSSGSGKSTITSLILGLYPPAAQEAATTLAGDTHDSVSLRLFGCDIRTLEISTLRSLVAMVPQTPFLLPTTVRENIIYGLDPGSSLASATCIESAARSAGIHEFIQSLPQGYATIIGEAGLGVSGGQAQRIVIARALVRDPKILILDEATSALDRESADTVRTSIMGLVRRKQSTMTVIVITHAREMMTFADQVVVMENGTAVEEGPYRDLIRKKGKLWDMLQVDQQLERALRPS</sequence>
<dbReference type="InterPro" id="IPR003593">
    <property type="entry name" value="AAA+_ATPase"/>
</dbReference>
<keyword evidence="6" id="KW-0067">ATP-binding</keyword>
<dbReference type="InterPro" id="IPR027417">
    <property type="entry name" value="P-loop_NTPase"/>
</dbReference>
<feature type="domain" description="ABC transmembrane type-1" evidence="12">
    <location>
        <begin position="417"/>
        <end position="698"/>
    </location>
</feature>
<keyword evidence="14" id="KW-1185">Reference proteome</keyword>
<dbReference type="Gene3D" id="3.40.50.300">
    <property type="entry name" value="P-loop containing nucleotide triphosphate hydrolases"/>
    <property type="match status" value="2"/>
</dbReference>
<evidence type="ECO:0000256" key="4">
    <source>
        <dbReference type="ARBA" id="ARBA00022692"/>
    </source>
</evidence>
<dbReference type="GO" id="GO:0016887">
    <property type="term" value="F:ATP hydrolysis activity"/>
    <property type="evidence" value="ECO:0007669"/>
    <property type="project" value="InterPro"/>
</dbReference>
<dbReference type="FunFam" id="3.40.50.300:FF:000854">
    <property type="entry name" value="Multidrug ABC transporter ATP-binding protein"/>
    <property type="match status" value="1"/>
</dbReference>
<dbReference type="PROSITE" id="PS50929">
    <property type="entry name" value="ABC_TM1F"/>
    <property type="match status" value="1"/>
</dbReference>
<evidence type="ECO:0000259" key="12">
    <source>
        <dbReference type="PROSITE" id="PS50929"/>
    </source>
</evidence>
<dbReference type="Gene3D" id="1.20.1560.10">
    <property type="entry name" value="ABC transporter type 1, transmembrane domain"/>
    <property type="match status" value="1"/>
</dbReference>
<dbReference type="GO" id="GO:0005524">
    <property type="term" value="F:ATP binding"/>
    <property type="evidence" value="ECO:0007669"/>
    <property type="project" value="UniProtKB-KW"/>
</dbReference>
<dbReference type="SUPFAM" id="SSF52540">
    <property type="entry name" value="P-loop containing nucleoside triphosphate hydrolases"/>
    <property type="match status" value="2"/>
</dbReference>
<keyword evidence="3" id="KW-1003">Cell membrane</keyword>
<evidence type="ECO:0000256" key="3">
    <source>
        <dbReference type="ARBA" id="ARBA00022475"/>
    </source>
</evidence>
<dbReference type="Pfam" id="PF00664">
    <property type="entry name" value="ABC_membrane"/>
    <property type="match status" value="1"/>
</dbReference>
<name>A0AA38Y2T8_9EURO</name>
<dbReference type="GO" id="GO:0140359">
    <property type="term" value="F:ABC-type transporter activity"/>
    <property type="evidence" value="ECO:0007669"/>
    <property type="project" value="InterPro"/>
</dbReference>
<dbReference type="FunFam" id="3.40.50.300:FF:000604">
    <property type="entry name" value="ABC transporter B family member 28"/>
    <property type="match status" value="1"/>
</dbReference>
<feature type="transmembrane region" description="Helical" evidence="10">
    <location>
        <begin position="534"/>
        <end position="552"/>
    </location>
</feature>
<dbReference type="InterPro" id="IPR036640">
    <property type="entry name" value="ABC1_TM_sf"/>
</dbReference>
<feature type="domain" description="ABC transporter" evidence="11">
    <location>
        <begin position="1"/>
        <end position="238"/>
    </location>
</feature>
<feature type="transmembrane region" description="Helical" evidence="10">
    <location>
        <begin position="559"/>
        <end position="577"/>
    </location>
</feature>
<organism evidence="13 14">
    <name type="scientific">Knufia peltigerae</name>
    <dbReference type="NCBI Taxonomy" id="1002370"/>
    <lineage>
        <taxon>Eukaryota</taxon>
        <taxon>Fungi</taxon>
        <taxon>Dikarya</taxon>
        <taxon>Ascomycota</taxon>
        <taxon>Pezizomycotina</taxon>
        <taxon>Eurotiomycetes</taxon>
        <taxon>Chaetothyriomycetidae</taxon>
        <taxon>Chaetothyriales</taxon>
        <taxon>Trichomeriaceae</taxon>
        <taxon>Knufia</taxon>
    </lineage>
</organism>
<dbReference type="GO" id="GO:0005737">
    <property type="term" value="C:cytoplasm"/>
    <property type="evidence" value="ECO:0007669"/>
    <property type="project" value="UniProtKB-ARBA"/>
</dbReference>